<dbReference type="RefSeq" id="WP_111356879.1">
    <property type="nucleotide sequence ID" value="NZ_NHSK01000075.1"/>
</dbReference>
<organism evidence="2 3">
    <name type="scientific">Rhodoplanes elegans</name>
    <dbReference type="NCBI Taxonomy" id="29408"/>
    <lineage>
        <taxon>Bacteria</taxon>
        <taxon>Pseudomonadati</taxon>
        <taxon>Pseudomonadota</taxon>
        <taxon>Alphaproteobacteria</taxon>
        <taxon>Hyphomicrobiales</taxon>
        <taxon>Nitrobacteraceae</taxon>
        <taxon>Rhodoplanes</taxon>
    </lineage>
</organism>
<dbReference type="CDD" id="cd00448">
    <property type="entry name" value="YjgF_YER057c_UK114_family"/>
    <property type="match status" value="1"/>
</dbReference>
<dbReference type="InterPro" id="IPR006175">
    <property type="entry name" value="YjgF/YER057c/UK114"/>
</dbReference>
<dbReference type="AlphaFoldDB" id="A0A327KKP6"/>
<comment type="caution">
    <text evidence="2">The sequence shown here is derived from an EMBL/GenBank/DDBJ whole genome shotgun (WGS) entry which is preliminary data.</text>
</comment>
<dbReference type="OrthoDB" id="5520786at2"/>
<keyword evidence="3" id="KW-1185">Reference proteome</keyword>
<comment type="similarity">
    <text evidence="1">Belongs to the RutC family.</text>
</comment>
<dbReference type="PANTHER" id="PTHR11803:SF58">
    <property type="entry name" value="PROTEIN HMF1-RELATED"/>
    <property type="match status" value="1"/>
</dbReference>
<evidence type="ECO:0000313" key="3">
    <source>
        <dbReference type="Proteomes" id="UP000248863"/>
    </source>
</evidence>
<reference evidence="2 3" key="1">
    <citation type="submission" date="2017-07" db="EMBL/GenBank/DDBJ databases">
        <title>Draft Genome Sequences of Select Purple Nonsulfur Bacteria.</title>
        <authorList>
            <person name="Lasarre B."/>
            <person name="Mckinlay J.B."/>
        </authorList>
    </citation>
    <scope>NUCLEOTIDE SEQUENCE [LARGE SCALE GENOMIC DNA]</scope>
    <source>
        <strain evidence="2 3">DSM 11907</strain>
    </source>
</reference>
<dbReference type="Pfam" id="PF01042">
    <property type="entry name" value="Ribonuc_L-PSP"/>
    <property type="match status" value="1"/>
</dbReference>
<protein>
    <submittedName>
        <fullName evidence="2">Enamine deaminase RidA</fullName>
    </submittedName>
</protein>
<dbReference type="SUPFAM" id="SSF55298">
    <property type="entry name" value="YjgF-like"/>
    <property type="match status" value="1"/>
</dbReference>
<dbReference type="Gene3D" id="3.30.1330.40">
    <property type="entry name" value="RutC-like"/>
    <property type="match status" value="1"/>
</dbReference>
<proteinExistence type="inferred from homology"/>
<dbReference type="GO" id="GO:0005829">
    <property type="term" value="C:cytosol"/>
    <property type="evidence" value="ECO:0007669"/>
    <property type="project" value="TreeGrafter"/>
</dbReference>
<name>A0A327KKP6_9BRAD</name>
<dbReference type="InterPro" id="IPR035959">
    <property type="entry name" value="RutC-like_sf"/>
</dbReference>
<accession>A0A327KKP6</accession>
<dbReference type="PANTHER" id="PTHR11803">
    <property type="entry name" value="2-IMINOBUTANOATE/2-IMINOPROPANOATE DEAMINASE RIDA"/>
    <property type="match status" value="1"/>
</dbReference>
<sequence length="137" mass="14931">MTKQELSTDKLIKPLGHYAQAAVVEARGKMVFVSGMTARRADGSIAGIGDIEAQTRQVIENIKSALETAGGTLDHVCRVDVYVRNMEHFQQIHKVRREYFKPPLPASTLVEVTKLASPEYLIEINAIAVVPESGAAA</sequence>
<evidence type="ECO:0000256" key="1">
    <source>
        <dbReference type="ARBA" id="ARBA00010552"/>
    </source>
</evidence>
<dbReference type="Proteomes" id="UP000248863">
    <property type="component" value="Unassembled WGS sequence"/>
</dbReference>
<evidence type="ECO:0000313" key="2">
    <source>
        <dbReference type="EMBL" id="RAI39400.1"/>
    </source>
</evidence>
<gene>
    <name evidence="2" type="ORF">CH338_09590</name>
</gene>
<dbReference type="GO" id="GO:0019239">
    <property type="term" value="F:deaminase activity"/>
    <property type="evidence" value="ECO:0007669"/>
    <property type="project" value="TreeGrafter"/>
</dbReference>
<dbReference type="EMBL" id="NPEU01000078">
    <property type="protein sequence ID" value="RAI39400.1"/>
    <property type="molecule type" value="Genomic_DNA"/>
</dbReference>